<proteinExistence type="predicted"/>
<keyword evidence="2" id="KW-1185">Reference proteome</keyword>
<accession>A0AAG5D859</accession>
<name>A0AAG5D859_ANOAO</name>
<dbReference type="AlphaFoldDB" id="A0AAG5D859"/>
<reference evidence="1" key="1">
    <citation type="submission" date="2024-04" db="UniProtKB">
        <authorList>
            <consortium name="EnsemblMetazoa"/>
        </authorList>
    </citation>
    <scope>IDENTIFICATION</scope>
    <source>
        <strain evidence="1">EBRO</strain>
    </source>
</reference>
<dbReference type="EnsemblMetazoa" id="ENSAATROPT008149">
    <property type="protein sequence ID" value="ENSAATROPP007321"/>
    <property type="gene ID" value="ENSAATROPG006631"/>
</dbReference>
<evidence type="ECO:0000313" key="1">
    <source>
        <dbReference type="EnsemblMetazoa" id="ENSAATROPP007321"/>
    </source>
</evidence>
<protein>
    <submittedName>
        <fullName evidence="1">Uncharacterized protein</fullName>
    </submittedName>
</protein>
<sequence>MSETDIPHLADAKRTVPQMKVNRIERDLWNAFRVWAPSSQTQQLASEANRALFAELLSFREDKKCRPFESDATKPEVTPRVPERLASVVVEMLVENFNGGPEPGGLSGSQREDFGNMLSTNLHLMKIIDLDIESFWRRVVWCCSADRLAYYEHDLDRNFDWKRFGIELKLAQMVEQQDPQYWEIEGLEDTVKRAAPYVENLSIEQLMPFPLVPPLEGYESYRLASTPEALCHHGSLSILGHLENLTSLSLVFGVKNWTNPYRSRYSRFSVADV</sequence>
<evidence type="ECO:0000313" key="2">
    <source>
        <dbReference type="Proteomes" id="UP000075880"/>
    </source>
</evidence>
<organism evidence="1 2">
    <name type="scientific">Anopheles atroparvus</name>
    <name type="common">European mosquito</name>
    <dbReference type="NCBI Taxonomy" id="41427"/>
    <lineage>
        <taxon>Eukaryota</taxon>
        <taxon>Metazoa</taxon>
        <taxon>Ecdysozoa</taxon>
        <taxon>Arthropoda</taxon>
        <taxon>Hexapoda</taxon>
        <taxon>Insecta</taxon>
        <taxon>Pterygota</taxon>
        <taxon>Neoptera</taxon>
        <taxon>Endopterygota</taxon>
        <taxon>Diptera</taxon>
        <taxon>Nematocera</taxon>
        <taxon>Culicoidea</taxon>
        <taxon>Culicidae</taxon>
        <taxon>Anophelinae</taxon>
        <taxon>Anopheles</taxon>
    </lineage>
</organism>
<dbReference type="Proteomes" id="UP000075880">
    <property type="component" value="Unassembled WGS sequence"/>
</dbReference>